<dbReference type="CDD" id="cd01277">
    <property type="entry name" value="HINT_subgroup"/>
    <property type="match status" value="1"/>
</dbReference>
<evidence type="ECO:0000313" key="5">
    <source>
        <dbReference type="EMBL" id="MBB5253468.1"/>
    </source>
</evidence>
<evidence type="ECO:0000313" key="7">
    <source>
        <dbReference type="Proteomes" id="UP000427373"/>
    </source>
</evidence>
<dbReference type="Gene3D" id="3.30.428.10">
    <property type="entry name" value="HIT-like"/>
    <property type="match status" value="1"/>
</dbReference>
<name>A0A650CJY5_SULOH</name>
<dbReference type="PANTHER" id="PTHR47670:SF1">
    <property type="entry name" value="ADENYLYLSULFATASE HINT3"/>
    <property type="match status" value="1"/>
</dbReference>
<dbReference type="PRINTS" id="PR00332">
    <property type="entry name" value="HISTRIAD"/>
</dbReference>
<dbReference type="Pfam" id="PF01230">
    <property type="entry name" value="HIT"/>
    <property type="match status" value="1"/>
</dbReference>
<keyword evidence="7" id="KW-1185">Reference proteome</keyword>
<dbReference type="OrthoDB" id="26806at2157"/>
<reference evidence="5 8" key="2">
    <citation type="submission" date="2020-08" db="EMBL/GenBank/DDBJ databases">
        <title>Genomic Encyclopedia of Type Strains, Phase IV (KMG-IV): sequencing the most valuable type-strain genomes for metagenomic binning, comparative biology and taxonomic classification.</title>
        <authorList>
            <person name="Goeker M."/>
        </authorList>
    </citation>
    <scope>NUCLEOTIDE SEQUENCE [LARGE SCALE GENOMIC DNA]</scope>
    <source>
        <strain evidence="5 8">DSM 12421</strain>
    </source>
</reference>
<dbReference type="GO" id="GO:0006790">
    <property type="term" value="P:sulfur compound metabolic process"/>
    <property type="evidence" value="ECO:0007669"/>
    <property type="project" value="TreeGrafter"/>
</dbReference>
<protein>
    <submittedName>
        <fullName evidence="6">HIT domain-containing protein</fullName>
    </submittedName>
    <submittedName>
        <fullName evidence="5">Histidine triad (HIT) family protein</fullName>
    </submittedName>
</protein>
<evidence type="ECO:0000313" key="8">
    <source>
        <dbReference type="Proteomes" id="UP000582213"/>
    </source>
</evidence>
<accession>A0A650CJY5</accession>
<dbReference type="SUPFAM" id="SSF54197">
    <property type="entry name" value="HIT-like"/>
    <property type="match status" value="1"/>
</dbReference>
<evidence type="ECO:0000313" key="6">
    <source>
        <dbReference type="EMBL" id="QGR17777.1"/>
    </source>
</evidence>
<dbReference type="InterPro" id="IPR001310">
    <property type="entry name" value="Histidine_triad_HIT"/>
</dbReference>
<feature type="active site" description="Tele-AMP-histidine intermediate" evidence="1">
    <location>
        <position position="97"/>
    </location>
</feature>
<evidence type="ECO:0000256" key="1">
    <source>
        <dbReference type="PIRSR" id="PIRSR601310-1"/>
    </source>
</evidence>
<reference evidence="6 7" key="1">
    <citation type="submission" date="2019-10" db="EMBL/GenBank/DDBJ databases">
        <title>Genome Sequences from Six Type Strain Members of the Archaeal Family Sulfolobaceae: Acidianus ambivalens, Acidianus infernus, Metallosphaera prunae, Stygiolobus azoricus, Sulfolobus metallicus, and Sulfurisphaera ohwakuensis.</title>
        <authorList>
            <person name="Counts J.A."/>
            <person name="Kelly R.M."/>
        </authorList>
    </citation>
    <scope>NUCLEOTIDE SEQUENCE [LARGE SCALE GENOMIC DNA]</scope>
    <source>
        <strain evidence="6 7">TA-1</strain>
    </source>
</reference>
<sequence>MCTFCSIINRELEGYFVYEDDKFAAILDKYPVSLGHTLVIPKKHFENYLEADEDTLAELAKVVKLVSLGIKDAVKADGLRLLTNIGKSAGQVIFHLHVHIIPTWEGDYPDIFKSFKPRKEQEKEYYELLQKIIRESIENLKRKIGDYKWG</sequence>
<dbReference type="InterPro" id="IPR019808">
    <property type="entry name" value="Histidine_triad_CS"/>
</dbReference>
<organism evidence="6 7">
    <name type="scientific">Sulfurisphaera ohwakuensis</name>
    <dbReference type="NCBI Taxonomy" id="69656"/>
    <lineage>
        <taxon>Archaea</taxon>
        <taxon>Thermoproteota</taxon>
        <taxon>Thermoprotei</taxon>
        <taxon>Sulfolobales</taxon>
        <taxon>Sulfolobaceae</taxon>
        <taxon>Sulfurisphaera</taxon>
    </lineage>
</organism>
<evidence type="ECO:0000259" key="4">
    <source>
        <dbReference type="PROSITE" id="PS51084"/>
    </source>
</evidence>
<dbReference type="RefSeq" id="WP_156015232.1">
    <property type="nucleotide sequence ID" value="NZ_CP045484.1"/>
</dbReference>
<evidence type="ECO:0000256" key="2">
    <source>
        <dbReference type="PIRSR" id="PIRSR601310-3"/>
    </source>
</evidence>
<dbReference type="PROSITE" id="PS00892">
    <property type="entry name" value="HIT_1"/>
    <property type="match status" value="1"/>
</dbReference>
<dbReference type="GO" id="GO:0009150">
    <property type="term" value="P:purine ribonucleotide metabolic process"/>
    <property type="evidence" value="ECO:0007669"/>
    <property type="project" value="TreeGrafter"/>
</dbReference>
<feature type="short sequence motif" description="Histidine triad motif" evidence="2 3">
    <location>
        <begin position="95"/>
        <end position="99"/>
    </location>
</feature>
<dbReference type="GO" id="GO:0047627">
    <property type="term" value="F:adenylylsulfatase activity"/>
    <property type="evidence" value="ECO:0007669"/>
    <property type="project" value="TreeGrafter"/>
</dbReference>
<dbReference type="Proteomes" id="UP000427373">
    <property type="component" value="Chromosome"/>
</dbReference>
<dbReference type="GeneID" id="42801930"/>
<dbReference type="KEGG" id="soh:D1869_11765"/>
<dbReference type="EMBL" id="JACHFY010000004">
    <property type="protein sequence ID" value="MBB5253468.1"/>
    <property type="molecule type" value="Genomic_DNA"/>
</dbReference>
<dbReference type="InterPro" id="IPR036265">
    <property type="entry name" value="HIT-like_sf"/>
</dbReference>
<feature type="domain" description="HIT" evidence="4">
    <location>
        <begin position="3"/>
        <end position="110"/>
    </location>
</feature>
<evidence type="ECO:0000256" key="3">
    <source>
        <dbReference type="PROSITE-ProRule" id="PRU00464"/>
    </source>
</evidence>
<dbReference type="EMBL" id="CP045484">
    <property type="protein sequence ID" value="QGR17777.1"/>
    <property type="molecule type" value="Genomic_DNA"/>
</dbReference>
<dbReference type="PROSITE" id="PS51084">
    <property type="entry name" value="HIT_2"/>
    <property type="match status" value="1"/>
</dbReference>
<gene>
    <name evidence="6" type="ORF">D1869_11765</name>
    <name evidence="5" type="ORF">HNQ62_001229</name>
</gene>
<dbReference type="Proteomes" id="UP000582213">
    <property type="component" value="Unassembled WGS sequence"/>
</dbReference>
<proteinExistence type="predicted"/>
<dbReference type="InterPro" id="IPR039384">
    <property type="entry name" value="HINT"/>
</dbReference>
<dbReference type="InterPro" id="IPR011146">
    <property type="entry name" value="HIT-like"/>
</dbReference>
<dbReference type="AlphaFoldDB" id="A0A650CJY5"/>
<dbReference type="PANTHER" id="PTHR47670">
    <property type="entry name" value="ADENYLYLSULFATASE HINT3"/>
    <property type="match status" value="1"/>
</dbReference>